<reference evidence="1 2" key="1">
    <citation type="journal article" date="2018" name="Nat. Ecol. Evol.">
        <title>Shark genomes provide insights into elasmobranch evolution and the origin of vertebrates.</title>
        <authorList>
            <person name="Hara Y"/>
            <person name="Yamaguchi K"/>
            <person name="Onimaru K"/>
            <person name="Kadota M"/>
            <person name="Koyanagi M"/>
            <person name="Keeley SD"/>
            <person name="Tatsumi K"/>
            <person name="Tanaka K"/>
            <person name="Motone F"/>
            <person name="Kageyama Y"/>
            <person name="Nozu R"/>
            <person name="Adachi N"/>
            <person name="Nishimura O"/>
            <person name="Nakagawa R"/>
            <person name="Tanegashima C"/>
            <person name="Kiyatake I"/>
            <person name="Matsumoto R"/>
            <person name="Murakumo K"/>
            <person name="Nishida K"/>
            <person name="Terakita A"/>
            <person name="Kuratani S"/>
            <person name="Sato K"/>
            <person name="Hyodo S Kuraku.S."/>
        </authorList>
    </citation>
    <scope>NUCLEOTIDE SEQUENCE [LARGE SCALE GENOMIC DNA]</scope>
</reference>
<name>A0A401RUX0_CHIPU</name>
<proteinExistence type="predicted"/>
<keyword evidence="2" id="KW-1185">Reference proteome</keyword>
<gene>
    <name evidence="1" type="ORF">chiPu_0000327</name>
</gene>
<dbReference type="OrthoDB" id="6287367at2759"/>
<sequence length="103" mass="12025">MASYHMEALRKQRLLDRKIAAMDLLEIYKAKLKKHNTFQPYKSKLFQDPKEPVSKYTTRNVPILGSSLEEASQNPERPWSGDGKLGTFYGLRFFVVLPDMMMR</sequence>
<accession>A0A401RUX0</accession>
<dbReference type="AlphaFoldDB" id="A0A401RUX0"/>
<protein>
    <submittedName>
        <fullName evidence="1">Uncharacterized protein</fullName>
    </submittedName>
</protein>
<dbReference type="EMBL" id="BEZZ01000004">
    <property type="protein sequence ID" value="GCC21944.1"/>
    <property type="molecule type" value="Genomic_DNA"/>
</dbReference>
<evidence type="ECO:0000313" key="2">
    <source>
        <dbReference type="Proteomes" id="UP000287033"/>
    </source>
</evidence>
<organism evidence="1 2">
    <name type="scientific">Chiloscyllium punctatum</name>
    <name type="common">Brownbanded bambooshark</name>
    <name type="synonym">Hemiscyllium punctatum</name>
    <dbReference type="NCBI Taxonomy" id="137246"/>
    <lineage>
        <taxon>Eukaryota</taxon>
        <taxon>Metazoa</taxon>
        <taxon>Chordata</taxon>
        <taxon>Craniata</taxon>
        <taxon>Vertebrata</taxon>
        <taxon>Chondrichthyes</taxon>
        <taxon>Elasmobranchii</taxon>
        <taxon>Galeomorphii</taxon>
        <taxon>Galeoidea</taxon>
        <taxon>Orectolobiformes</taxon>
        <taxon>Hemiscylliidae</taxon>
        <taxon>Chiloscyllium</taxon>
    </lineage>
</organism>
<comment type="caution">
    <text evidence="1">The sequence shown here is derived from an EMBL/GenBank/DDBJ whole genome shotgun (WGS) entry which is preliminary data.</text>
</comment>
<dbReference type="Proteomes" id="UP000287033">
    <property type="component" value="Unassembled WGS sequence"/>
</dbReference>
<evidence type="ECO:0000313" key="1">
    <source>
        <dbReference type="EMBL" id="GCC21944.1"/>
    </source>
</evidence>